<gene>
    <name evidence="2" type="ORF">K461DRAFT_311986</name>
</gene>
<comment type="caution">
    <text evidence="2">The sequence shown here is derived from an EMBL/GenBank/DDBJ whole genome shotgun (WGS) entry which is preliminary data.</text>
</comment>
<reference evidence="2" key="1">
    <citation type="journal article" date="2020" name="Stud. Mycol.">
        <title>101 Dothideomycetes genomes: a test case for predicting lifestyles and emergence of pathogens.</title>
        <authorList>
            <person name="Haridas S."/>
            <person name="Albert R."/>
            <person name="Binder M."/>
            <person name="Bloem J."/>
            <person name="Labutti K."/>
            <person name="Salamov A."/>
            <person name="Andreopoulos B."/>
            <person name="Baker S."/>
            <person name="Barry K."/>
            <person name="Bills G."/>
            <person name="Bluhm B."/>
            <person name="Cannon C."/>
            <person name="Castanera R."/>
            <person name="Culley D."/>
            <person name="Daum C."/>
            <person name="Ezra D."/>
            <person name="Gonzalez J."/>
            <person name="Henrissat B."/>
            <person name="Kuo A."/>
            <person name="Liang C."/>
            <person name="Lipzen A."/>
            <person name="Lutzoni F."/>
            <person name="Magnuson J."/>
            <person name="Mondo S."/>
            <person name="Nolan M."/>
            <person name="Ohm R."/>
            <person name="Pangilinan J."/>
            <person name="Park H.-J."/>
            <person name="Ramirez L."/>
            <person name="Alfaro M."/>
            <person name="Sun H."/>
            <person name="Tritt A."/>
            <person name="Yoshinaga Y."/>
            <person name="Zwiers L.-H."/>
            <person name="Turgeon B."/>
            <person name="Goodwin S."/>
            <person name="Spatafora J."/>
            <person name="Crous P."/>
            <person name="Grigoriev I."/>
        </authorList>
    </citation>
    <scope>NUCLEOTIDE SEQUENCE</scope>
    <source>
        <strain evidence="2">CBS 260.36</strain>
    </source>
</reference>
<proteinExistence type="predicted"/>
<accession>A0A9P4J1Y4</accession>
<dbReference type="Proteomes" id="UP000799439">
    <property type="component" value="Unassembled WGS sequence"/>
</dbReference>
<keyword evidence="3" id="KW-1185">Reference proteome</keyword>
<evidence type="ECO:0000256" key="1">
    <source>
        <dbReference type="SAM" id="MobiDB-lite"/>
    </source>
</evidence>
<dbReference type="AlphaFoldDB" id="A0A9P4J1Y4"/>
<dbReference type="EMBL" id="ML996084">
    <property type="protein sequence ID" value="KAF2153983.1"/>
    <property type="molecule type" value="Genomic_DNA"/>
</dbReference>
<evidence type="ECO:0000313" key="2">
    <source>
        <dbReference type="EMBL" id="KAF2153983.1"/>
    </source>
</evidence>
<evidence type="ECO:0000313" key="3">
    <source>
        <dbReference type="Proteomes" id="UP000799439"/>
    </source>
</evidence>
<protein>
    <submittedName>
        <fullName evidence="2">Uncharacterized protein</fullName>
    </submittedName>
</protein>
<organism evidence="2 3">
    <name type="scientific">Myriangium duriaei CBS 260.36</name>
    <dbReference type="NCBI Taxonomy" id="1168546"/>
    <lineage>
        <taxon>Eukaryota</taxon>
        <taxon>Fungi</taxon>
        <taxon>Dikarya</taxon>
        <taxon>Ascomycota</taxon>
        <taxon>Pezizomycotina</taxon>
        <taxon>Dothideomycetes</taxon>
        <taxon>Dothideomycetidae</taxon>
        <taxon>Myriangiales</taxon>
        <taxon>Myriangiaceae</taxon>
        <taxon>Myriangium</taxon>
    </lineage>
</organism>
<feature type="region of interest" description="Disordered" evidence="1">
    <location>
        <begin position="218"/>
        <end position="247"/>
    </location>
</feature>
<sequence length="247" mass="28380">MWVQVPACESRWYGSKGLVKHMHGGLHSPQYTATQGHSRPPGLESCNLFAPPQSESARGHHWRKRRGPSPLKPIDLTRVQEIIFTNCSKEMQRLLDQWSDPYWTWHELDSLCKPQNGTWYHAHETYNNLKYEGDAKKFVKKFKRSIVECRSAGITIHEGAAACHFLKVLGPSFQELRDEQLQQYVSLHSTPSLWILFDDFICFDARRRGDERLKIKEAAGAKAKDENTVQSMKKEGGGKRQRTESDG</sequence>
<name>A0A9P4J1Y4_9PEZI</name>